<accession>G0RZD1</accession>
<dbReference type="GO" id="GO:0005743">
    <property type="term" value="C:mitochondrial inner membrane"/>
    <property type="evidence" value="ECO:0007669"/>
    <property type="project" value="TreeGrafter"/>
</dbReference>
<dbReference type="OMA" id="YQCLRRI"/>
<reference evidence="2 3" key="1">
    <citation type="journal article" date="2011" name="Cell">
        <title>Insight into structure and assembly of the nuclear pore complex by utilizing the genome of a eukaryotic thermophile.</title>
        <authorList>
            <person name="Amlacher S."/>
            <person name="Sarges P."/>
            <person name="Flemming D."/>
            <person name="van Noort V."/>
            <person name="Kunze R."/>
            <person name="Devos D.P."/>
            <person name="Arumugam M."/>
            <person name="Bork P."/>
            <person name="Hurt E."/>
        </authorList>
    </citation>
    <scope>NUCLEOTIDE SEQUENCE [LARGE SCALE GENOMIC DNA]</scope>
    <source>
        <strain evidence="3">DSM 1495 / CBS 144.50 / IMI 039719</strain>
    </source>
</reference>
<dbReference type="STRING" id="759272.G0RZD1"/>
<gene>
    <name evidence="2" type="ORF">CTHT_0002540</name>
</gene>
<dbReference type="Pfam" id="PF08695">
    <property type="entry name" value="Coa1"/>
    <property type="match status" value="1"/>
</dbReference>
<dbReference type="Proteomes" id="UP000008066">
    <property type="component" value="Unassembled WGS sequence"/>
</dbReference>
<evidence type="ECO:0000256" key="1">
    <source>
        <dbReference type="SAM" id="MobiDB-lite"/>
    </source>
</evidence>
<dbReference type="EMBL" id="GL988032">
    <property type="protein sequence ID" value="EGS23559.1"/>
    <property type="molecule type" value="Genomic_DNA"/>
</dbReference>
<dbReference type="InterPro" id="IPR014807">
    <property type="entry name" value="Coa1"/>
</dbReference>
<proteinExistence type="predicted"/>
<dbReference type="PANTHER" id="PTHR28523:SF1">
    <property type="entry name" value="CYTOCHROME C OXIDASE ASSEMBLY FACTOR 1"/>
    <property type="match status" value="1"/>
</dbReference>
<dbReference type="GeneID" id="18254292"/>
<dbReference type="HOGENOM" id="CLU_092488_1_1_1"/>
<dbReference type="GO" id="GO:0033617">
    <property type="term" value="P:mitochondrial respiratory chain complex IV assembly"/>
    <property type="evidence" value="ECO:0007669"/>
    <property type="project" value="InterPro"/>
</dbReference>
<dbReference type="eggNOG" id="ENOG502RZQV">
    <property type="taxonomic scope" value="Eukaryota"/>
</dbReference>
<dbReference type="InterPro" id="IPR042432">
    <property type="entry name" value="Coa1_fungi"/>
</dbReference>
<sequence length="238" mass="26778">MLSKLAQQRAGAPAAFAAAALLRRRIATVSLPATRPILTELQKSQSPEHPRHQQRRFLTPPPKPGTVLLERRPDRELPAIEGNRWAKTLPWFLLAIAAASVAIFNYQKYSSPVVGATLYALRTNEKARAVLGDNIYFDQQIPWISGEMNQVRGRIDISFRVRGTKARGVMRFASQRPTPRGLFETTEWSLQTEDGQVIDLLEDGDPFRAIISGGTFDLDADEEEEKQTTRGFRQRPKV</sequence>
<feature type="region of interest" description="Disordered" evidence="1">
    <location>
        <begin position="219"/>
        <end position="238"/>
    </location>
</feature>
<dbReference type="OrthoDB" id="2100652at2759"/>
<dbReference type="AlphaFoldDB" id="G0RZD1"/>
<dbReference type="RefSeq" id="XP_006690801.1">
    <property type="nucleotide sequence ID" value="XM_006690738.1"/>
</dbReference>
<evidence type="ECO:0000313" key="2">
    <source>
        <dbReference type="EMBL" id="EGS23559.1"/>
    </source>
</evidence>
<name>G0RZD1_CHATD</name>
<keyword evidence="3" id="KW-1185">Reference proteome</keyword>
<evidence type="ECO:0000313" key="3">
    <source>
        <dbReference type="Proteomes" id="UP000008066"/>
    </source>
</evidence>
<feature type="region of interest" description="Disordered" evidence="1">
    <location>
        <begin position="39"/>
        <end position="67"/>
    </location>
</feature>
<protein>
    <submittedName>
        <fullName evidence="2">Uncharacterized protein</fullName>
    </submittedName>
</protein>
<organism evidence="3">
    <name type="scientific">Chaetomium thermophilum (strain DSM 1495 / CBS 144.50 / IMI 039719)</name>
    <name type="common">Thermochaetoides thermophila</name>
    <dbReference type="NCBI Taxonomy" id="759272"/>
    <lineage>
        <taxon>Eukaryota</taxon>
        <taxon>Fungi</taxon>
        <taxon>Dikarya</taxon>
        <taxon>Ascomycota</taxon>
        <taxon>Pezizomycotina</taxon>
        <taxon>Sordariomycetes</taxon>
        <taxon>Sordariomycetidae</taxon>
        <taxon>Sordariales</taxon>
        <taxon>Chaetomiaceae</taxon>
        <taxon>Thermochaetoides</taxon>
    </lineage>
</organism>
<dbReference type="PANTHER" id="PTHR28523">
    <property type="entry name" value="CYTOCHROME C OXIDASE ASSEMBLY FACTOR 1"/>
    <property type="match status" value="1"/>
</dbReference>
<dbReference type="KEGG" id="cthr:CTHT_0002540"/>